<feature type="transmembrane region" description="Helical" evidence="12">
    <location>
        <begin position="12"/>
        <end position="32"/>
    </location>
</feature>
<dbReference type="PANTHER" id="PTHR12468">
    <property type="entry name" value="GPI MANNOSYLTRANSFERASE 2"/>
    <property type="match status" value="1"/>
</dbReference>
<gene>
    <name evidence="13" type="ORF">JI435_062140</name>
</gene>
<comment type="function">
    <text evidence="12">Mannosyltransferase involved in glycosylphosphatidylinositol-anchor biosynthesis.</text>
</comment>
<protein>
    <recommendedName>
        <fullName evidence="4 12">GPI mannosyltransferase 2</fullName>
        <ecNumber evidence="12">2.4.1.-</ecNumber>
    </recommendedName>
</protein>
<keyword evidence="6 12" id="KW-0328">Glycosyltransferase</keyword>
<evidence type="ECO:0000256" key="3">
    <source>
        <dbReference type="ARBA" id="ARBA00008698"/>
    </source>
</evidence>
<comment type="caution">
    <text evidence="12">Lacks conserved residue(s) required for the propagation of feature annotation.</text>
</comment>
<dbReference type="AlphaFoldDB" id="A0A7U2I3V0"/>
<keyword evidence="14" id="KW-1185">Reference proteome</keyword>
<evidence type="ECO:0000256" key="12">
    <source>
        <dbReference type="RuleBase" id="RU363112"/>
    </source>
</evidence>
<feature type="transmembrane region" description="Helical" evidence="12">
    <location>
        <begin position="161"/>
        <end position="183"/>
    </location>
</feature>
<dbReference type="VEuPathDB" id="FungiDB:JI435_062140"/>
<evidence type="ECO:0000313" key="14">
    <source>
        <dbReference type="Proteomes" id="UP000663193"/>
    </source>
</evidence>
<comment type="subcellular location">
    <subcellularLocation>
        <location evidence="1 12">Endoplasmic reticulum membrane</location>
        <topology evidence="1 12">Multi-pass membrane protein</topology>
    </subcellularLocation>
</comment>
<keyword evidence="9 12" id="KW-0256">Endoplasmic reticulum</keyword>
<reference evidence="14" key="1">
    <citation type="journal article" date="2021" name="BMC Genomics">
        <title>Chromosome-level genome assembly and manually-curated proteome of model necrotroph Parastagonospora nodorum Sn15 reveals a genome-wide trove of candidate effector homologs, and redundancy of virulence-related functions within an accessory chromosome.</title>
        <authorList>
            <person name="Bertazzoni S."/>
            <person name="Jones D.A.B."/>
            <person name="Phan H.T."/>
            <person name="Tan K.-C."/>
            <person name="Hane J.K."/>
        </authorList>
    </citation>
    <scope>NUCLEOTIDE SEQUENCE [LARGE SCALE GENOMIC DNA]</scope>
    <source>
        <strain evidence="14">SN15 / ATCC MYA-4574 / FGSC 10173)</strain>
    </source>
</reference>
<feature type="transmembrane region" description="Helical" evidence="12">
    <location>
        <begin position="223"/>
        <end position="244"/>
    </location>
</feature>
<feature type="transmembrane region" description="Helical" evidence="12">
    <location>
        <begin position="333"/>
        <end position="355"/>
    </location>
</feature>
<evidence type="ECO:0000256" key="10">
    <source>
        <dbReference type="ARBA" id="ARBA00022989"/>
    </source>
</evidence>
<dbReference type="Gene3D" id="1.20.140.150">
    <property type="match status" value="1"/>
</dbReference>
<sequence>MATPNTERKSPSTQLVVIFLLWKTLLHVLTTFCPGPGYDTSALILVEPSVKRHVNFSVASWSDRLALNLFRWDSLYFIKAAERGKYHEQEWAFSWAYSWLLDYVGQCTVDIQMDLNGGSKPALRQYLMTGIVVSNVCHLLSVLALYQLLTITVDPRRKHRVAFIGAVLHVMNPASLFLSSPYAEAPFSLLNITGMLLYTRSRIRAQTQQPSLREDAYKLGSGIFFGFATLMRGNGLLSGLILLYDVARYLPRVFSMRLTLHDMRRIVVTCVAGSVVALGFIWPQYLAYTEYCTGDRSVGSPPWCKKTIPSIYSWVQSHYWNVGLFRYWTLPNVPLFVIAAPMLWLLLVSSGTVLCSPLKPLLHGRPVPQHGATSDPIETSATAHYVPELALPQFVLAVAAIVSFHVQIVNRLASGYPTWYLMVATWLVDDSATSGCSKPQRQSRWIVRGMISYAIAQGMLFANFLPPA</sequence>
<dbReference type="GO" id="GO:0000009">
    <property type="term" value="F:alpha-1,6-mannosyltransferase activity"/>
    <property type="evidence" value="ECO:0007669"/>
    <property type="project" value="InterPro"/>
</dbReference>
<comment type="similarity">
    <text evidence="3 12">Belongs to the PIGV family.</text>
</comment>
<evidence type="ECO:0000256" key="6">
    <source>
        <dbReference type="ARBA" id="ARBA00022676"/>
    </source>
</evidence>
<dbReference type="UniPathway" id="UPA00196"/>
<evidence type="ECO:0000313" key="13">
    <source>
        <dbReference type="EMBL" id="QRC98851.1"/>
    </source>
</evidence>
<dbReference type="Proteomes" id="UP000663193">
    <property type="component" value="Chromosome 9"/>
</dbReference>
<dbReference type="OrthoDB" id="10252502at2759"/>
<evidence type="ECO:0000256" key="9">
    <source>
        <dbReference type="ARBA" id="ARBA00022824"/>
    </source>
</evidence>
<keyword evidence="11 12" id="KW-0472">Membrane</keyword>
<dbReference type="EC" id="2.4.1.-" evidence="12"/>
<feature type="transmembrane region" description="Helical" evidence="12">
    <location>
        <begin position="126"/>
        <end position="149"/>
    </location>
</feature>
<name>A0A7U2I3V0_PHANO</name>
<evidence type="ECO:0000256" key="1">
    <source>
        <dbReference type="ARBA" id="ARBA00004477"/>
    </source>
</evidence>
<organism evidence="13 14">
    <name type="scientific">Phaeosphaeria nodorum (strain SN15 / ATCC MYA-4574 / FGSC 10173)</name>
    <name type="common">Glume blotch fungus</name>
    <name type="synonym">Parastagonospora nodorum</name>
    <dbReference type="NCBI Taxonomy" id="321614"/>
    <lineage>
        <taxon>Eukaryota</taxon>
        <taxon>Fungi</taxon>
        <taxon>Dikarya</taxon>
        <taxon>Ascomycota</taxon>
        <taxon>Pezizomycotina</taxon>
        <taxon>Dothideomycetes</taxon>
        <taxon>Pleosporomycetidae</taxon>
        <taxon>Pleosporales</taxon>
        <taxon>Pleosporineae</taxon>
        <taxon>Phaeosphaeriaceae</taxon>
        <taxon>Parastagonospora</taxon>
    </lineage>
</organism>
<evidence type="ECO:0000256" key="7">
    <source>
        <dbReference type="ARBA" id="ARBA00022679"/>
    </source>
</evidence>
<dbReference type="InterPro" id="IPR007315">
    <property type="entry name" value="PIG-V/Gpi18"/>
</dbReference>
<feature type="transmembrane region" description="Helical" evidence="12">
    <location>
        <begin position="445"/>
        <end position="465"/>
    </location>
</feature>
<comment type="pathway">
    <text evidence="2 12">Glycolipid biosynthesis; glycosylphosphatidylinositol-anchor biosynthesis.</text>
</comment>
<evidence type="ECO:0000256" key="8">
    <source>
        <dbReference type="ARBA" id="ARBA00022692"/>
    </source>
</evidence>
<dbReference type="EMBL" id="CP069031">
    <property type="protein sequence ID" value="QRC98851.1"/>
    <property type="molecule type" value="Genomic_DNA"/>
</dbReference>
<dbReference type="GO" id="GO:0004376">
    <property type="term" value="F:GPI mannosyltransferase activity"/>
    <property type="evidence" value="ECO:0007669"/>
    <property type="project" value="InterPro"/>
</dbReference>
<dbReference type="GO" id="GO:0005789">
    <property type="term" value="C:endoplasmic reticulum membrane"/>
    <property type="evidence" value="ECO:0007669"/>
    <property type="project" value="UniProtKB-SubCell"/>
</dbReference>
<dbReference type="Pfam" id="PF04188">
    <property type="entry name" value="Mannosyl_trans2"/>
    <property type="match status" value="1"/>
</dbReference>
<evidence type="ECO:0000256" key="11">
    <source>
        <dbReference type="ARBA" id="ARBA00023136"/>
    </source>
</evidence>
<dbReference type="GO" id="GO:0006506">
    <property type="term" value="P:GPI anchor biosynthetic process"/>
    <property type="evidence" value="ECO:0007669"/>
    <property type="project" value="UniProtKB-UniPathway"/>
</dbReference>
<dbReference type="PANTHER" id="PTHR12468:SF2">
    <property type="entry name" value="GPI MANNOSYLTRANSFERASE 2"/>
    <property type="match status" value="1"/>
</dbReference>
<keyword evidence="7 12" id="KW-0808">Transferase</keyword>
<accession>A0A7U2I3V0</accession>
<evidence type="ECO:0000256" key="2">
    <source>
        <dbReference type="ARBA" id="ARBA00004687"/>
    </source>
</evidence>
<evidence type="ECO:0000256" key="5">
    <source>
        <dbReference type="ARBA" id="ARBA00022502"/>
    </source>
</evidence>
<feature type="transmembrane region" description="Helical" evidence="12">
    <location>
        <begin position="265"/>
        <end position="285"/>
    </location>
</feature>
<keyword evidence="10 12" id="KW-1133">Transmembrane helix</keyword>
<proteinExistence type="inferred from homology"/>
<evidence type="ECO:0000256" key="4">
    <source>
        <dbReference type="ARBA" id="ARBA00013795"/>
    </source>
</evidence>
<keyword evidence="8 12" id="KW-0812">Transmembrane</keyword>
<keyword evidence="5 12" id="KW-0337">GPI-anchor biosynthesis</keyword>